<dbReference type="EMBL" id="VCYH01000002">
    <property type="protein sequence ID" value="MDN7024130.1"/>
    <property type="molecule type" value="Genomic_DNA"/>
</dbReference>
<dbReference type="InterPro" id="IPR007366">
    <property type="entry name" value="DUF432"/>
</dbReference>
<organism evidence="1 2">
    <name type="scientific">Methanoculleus frigidifontis</name>
    <dbReference type="NCBI Taxonomy" id="2584085"/>
    <lineage>
        <taxon>Archaea</taxon>
        <taxon>Methanobacteriati</taxon>
        <taxon>Methanobacteriota</taxon>
        <taxon>Stenosarchaea group</taxon>
        <taxon>Methanomicrobia</taxon>
        <taxon>Methanomicrobiales</taxon>
        <taxon>Methanomicrobiaceae</taxon>
        <taxon>Methanoculleus</taxon>
    </lineage>
</organism>
<accession>A0ABT8M877</accession>
<protein>
    <submittedName>
        <fullName evidence="1">DUF432 domain-containing protein</fullName>
    </submittedName>
</protein>
<evidence type="ECO:0000313" key="2">
    <source>
        <dbReference type="Proteomes" id="UP001168338"/>
    </source>
</evidence>
<dbReference type="Proteomes" id="UP001168338">
    <property type="component" value="Unassembled WGS sequence"/>
</dbReference>
<keyword evidence="2" id="KW-1185">Reference proteome</keyword>
<dbReference type="Pfam" id="PF04254">
    <property type="entry name" value="DUF432"/>
    <property type="match status" value="1"/>
</dbReference>
<dbReference type="RefSeq" id="WP_301663218.1">
    <property type="nucleotide sequence ID" value="NZ_VCYH01000002.1"/>
</dbReference>
<name>A0ABT8M877_9EURY</name>
<gene>
    <name evidence="1" type="ORF">FGU65_04370</name>
</gene>
<dbReference type="PIRSF" id="PIRSF019202">
    <property type="entry name" value="UCP019202"/>
    <property type="match status" value="1"/>
</dbReference>
<reference evidence="1" key="1">
    <citation type="submission" date="2019-05" db="EMBL/GenBank/DDBJ databases">
        <title>Methanoculleus sp. FWC-SCC1, a methanogenic archaeon isolated from deep marine cold seep.</title>
        <authorList>
            <person name="Chen Y.-W."/>
            <person name="Chen S.-C."/>
            <person name="Teng N.-H."/>
            <person name="Lai M.-C."/>
        </authorList>
    </citation>
    <scope>NUCLEOTIDE SEQUENCE</scope>
    <source>
        <strain evidence="1">FWC-SCC1</strain>
    </source>
</reference>
<evidence type="ECO:0000313" key="1">
    <source>
        <dbReference type="EMBL" id="MDN7024130.1"/>
    </source>
</evidence>
<sequence>MFGRYDYSFHFTYDGIDVGIDQQDGLLVYRRDCGGQQYERILASETGGVVVNPVEPLNLPKEVTNFLQIEFDPIVIEPLSTTRVYLTFPVEIGIFLEARRDMEVLDIFGLNHQKYTLYGPPNGGVIARWHRSRVSAAMPEVEPLREGVLELRLRNMHREWVEVSRAVFESYDMKIYYNDFVGMTAEMRILNKNLAETDFIDAPLTPGMKKSVELYTAREIPVIKKGYLMAWGLA</sequence>
<comment type="caution">
    <text evidence="1">The sequence shown here is derived from an EMBL/GenBank/DDBJ whole genome shotgun (WGS) entry which is preliminary data.</text>
</comment>
<proteinExistence type="predicted"/>